<dbReference type="Proteomes" id="UP000177797">
    <property type="component" value="Unassembled WGS sequence"/>
</dbReference>
<dbReference type="Pfam" id="PF01588">
    <property type="entry name" value="tRNA_bind"/>
    <property type="match status" value="1"/>
</dbReference>
<proteinExistence type="predicted"/>
<dbReference type="InterPro" id="IPR051270">
    <property type="entry name" value="Tyrosine-tRNA_ligase_regulator"/>
</dbReference>
<evidence type="ECO:0000256" key="1">
    <source>
        <dbReference type="ARBA" id="ARBA00022555"/>
    </source>
</evidence>
<gene>
    <name evidence="5" type="ORF">A2938_01210</name>
</gene>
<evidence type="ECO:0000313" key="6">
    <source>
        <dbReference type="Proteomes" id="UP000177797"/>
    </source>
</evidence>
<evidence type="ECO:0000313" key="5">
    <source>
        <dbReference type="EMBL" id="OHA34447.1"/>
    </source>
</evidence>
<dbReference type="Gene3D" id="2.40.50.140">
    <property type="entry name" value="Nucleic acid-binding proteins"/>
    <property type="match status" value="1"/>
</dbReference>
<dbReference type="EMBL" id="MHSA01000012">
    <property type="protein sequence ID" value="OHA34447.1"/>
    <property type="molecule type" value="Genomic_DNA"/>
</dbReference>
<dbReference type="GO" id="GO:0000049">
    <property type="term" value="F:tRNA binding"/>
    <property type="evidence" value="ECO:0007669"/>
    <property type="project" value="UniProtKB-UniRule"/>
</dbReference>
<dbReference type="AlphaFoldDB" id="A0A1G2NEE4"/>
<reference evidence="5 6" key="1">
    <citation type="journal article" date="2016" name="Nat. Commun.">
        <title>Thousands of microbial genomes shed light on interconnected biogeochemical processes in an aquifer system.</title>
        <authorList>
            <person name="Anantharaman K."/>
            <person name="Brown C.T."/>
            <person name="Hug L.A."/>
            <person name="Sharon I."/>
            <person name="Castelle C.J."/>
            <person name="Probst A.J."/>
            <person name="Thomas B.C."/>
            <person name="Singh A."/>
            <person name="Wilkins M.J."/>
            <person name="Karaoz U."/>
            <person name="Brodie E.L."/>
            <person name="Williams K.H."/>
            <person name="Hubbard S.S."/>
            <person name="Banfield J.F."/>
        </authorList>
    </citation>
    <scope>NUCLEOTIDE SEQUENCE [LARGE SCALE GENOMIC DNA]</scope>
</reference>
<dbReference type="InterPro" id="IPR002547">
    <property type="entry name" value="tRNA-bd_dom"/>
</dbReference>
<dbReference type="SUPFAM" id="SSF50249">
    <property type="entry name" value="Nucleic acid-binding proteins"/>
    <property type="match status" value="1"/>
</dbReference>
<keyword evidence="2 3" id="KW-0694">RNA-binding</keyword>
<name>A0A1G2NEE4_9BACT</name>
<accession>A0A1G2NEE4</accession>
<dbReference type="PANTHER" id="PTHR11586:SF37">
    <property type="entry name" value="TRNA-BINDING DOMAIN-CONTAINING PROTEIN"/>
    <property type="match status" value="1"/>
</dbReference>
<evidence type="ECO:0000256" key="3">
    <source>
        <dbReference type="PROSITE-ProRule" id="PRU00209"/>
    </source>
</evidence>
<dbReference type="PANTHER" id="PTHR11586">
    <property type="entry name" value="TRNA-AMINOACYLATION COFACTOR ARC1 FAMILY MEMBER"/>
    <property type="match status" value="1"/>
</dbReference>
<evidence type="ECO:0000259" key="4">
    <source>
        <dbReference type="PROSITE" id="PS50886"/>
    </source>
</evidence>
<keyword evidence="1 3" id="KW-0820">tRNA-binding</keyword>
<evidence type="ECO:0000256" key="2">
    <source>
        <dbReference type="ARBA" id="ARBA00022884"/>
    </source>
</evidence>
<protein>
    <submittedName>
        <fullName evidence="5">Protein secretion chaperonin CsaA</fullName>
    </submittedName>
</protein>
<comment type="caution">
    <text evidence="5">The sequence shown here is derived from an EMBL/GenBank/DDBJ whole genome shotgun (WGS) entry which is preliminary data.</text>
</comment>
<sequence length="112" mass="12314">MIKQISEYSSFTVLDIRVGEIVKVEDATTKKPTYRMTVDFGPEIGTKISCGAYRNYKPEELIGKQIIGVVNFAAKKMGPEISEVLILGVPNSAGETIYLTPQTKVDLGVQVF</sequence>
<feature type="domain" description="TRNA-binding" evidence="4">
    <location>
        <begin position="10"/>
        <end position="112"/>
    </location>
</feature>
<dbReference type="InterPro" id="IPR012340">
    <property type="entry name" value="NA-bd_OB-fold"/>
</dbReference>
<organism evidence="5 6">
    <name type="scientific">Candidatus Taylorbacteria bacterium RIFCSPLOWO2_01_FULL_48_100</name>
    <dbReference type="NCBI Taxonomy" id="1802322"/>
    <lineage>
        <taxon>Bacteria</taxon>
        <taxon>Candidatus Tayloriibacteriota</taxon>
    </lineage>
</organism>
<dbReference type="PROSITE" id="PS50886">
    <property type="entry name" value="TRBD"/>
    <property type="match status" value="1"/>
</dbReference>